<accession>A0A7S1Q9X2</accession>
<dbReference type="Gene3D" id="1.20.890.10">
    <property type="entry name" value="cAMP-dependent protein kinase regulatory subunit, dimerization-anchoring domain"/>
    <property type="match status" value="1"/>
</dbReference>
<dbReference type="InterPro" id="IPR003117">
    <property type="entry name" value="cAMP_dep_PK_reg_su_I/II_a/b"/>
</dbReference>
<proteinExistence type="predicted"/>
<dbReference type="AlphaFoldDB" id="A0A7S1Q9X2"/>
<dbReference type="SUPFAM" id="SSF47473">
    <property type="entry name" value="EF-hand"/>
    <property type="match status" value="1"/>
</dbReference>
<gene>
    <name evidence="2" type="ORF">NDES1114_LOCUS19296</name>
</gene>
<dbReference type="SMART" id="SM00394">
    <property type="entry name" value="RIIa"/>
    <property type="match status" value="1"/>
</dbReference>
<evidence type="ECO:0000259" key="1">
    <source>
        <dbReference type="SMART" id="SM00394"/>
    </source>
</evidence>
<dbReference type="InterPro" id="IPR011992">
    <property type="entry name" value="EF-hand-dom_pair"/>
</dbReference>
<dbReference type="CDD" id="cd22984">
    <property type="entry name" value="DD_CrRSP7-like"/>
    <property type="match status" value="1"/>
</dbReference>
<dbReference type="Gene3D" id="1.10.238.10">
    <property type="entry name" value="EF-hand"/>
    <property type="match status" value="1"/>
</dbReference>
<organism evidence="2">
    <name type="scientific">Neobodo designis</name>
    <name type="common">Flagellated protozoan</name>
    <name type="synonym">Bodo designis</name>
    <dbReference type="NCBI Taxonomy" id="312471"/>
    <lineage>
        <taxon>Eukaryota</taxon>
        <taxon>Discoba</taxon>
        <taxon>Euglenozoa</taxon>
        <taxon>Kinetoplastea</taxon>
        <taxon>Metakinetoplastina</taxon>
        <taxon>Neobodonida</taxon>
        <taxon>Neobodo</taxon>
    </lineage>
</organism>
<reference evidence="2" key="1">
    <citation type="submission" date="2021-01" db="EMBL/GenBank/DDBJ databases">
        <authorList>
            <person name="Corre E."/>
            <person name="Pelletier E."/>
            <person name="Niang G."/>
            <person name="Scheremetjew M."/>
            <person name="Finn R."/>
            <person name="Kale V."/>
            <person name="Holt S."/>
            <person name="Cochrane G."/>
            <person name="Meng A."/>
            <person name="Brown T."/>
            <person name="Cohen L."/>
        </authorList>
    </citation>
    <scope>NUCLEOTIDE SEQUENCE</scope>
    <source>
        <strain evidence="2">CCAP 1951/1</strain>
    </source>
</reference>
<sequence length="262" mass="29890">MAFRERTRATKYQQKYPLPPNFAQVLKDYTREVLREQPEDIPSWSAEYFKRLALDADPLTAKQPPPEHYAPSVENPELEVVAMRLSKVFAAMDDDGSGRLFIHLIKRALLDSIQLTKPQALYVLSSEYVAVADDGTTDYREFARDCVNAVLFFQQTNHQFPEVSHVDDGPTVHGLLKEELQDELLRVMRQADAEGLGRLPFARYREALMNAPLQLTQRDVNLLCAEAEQTSDGFIDFRIEVDNAFGLLYLAQSFAAFDEENL</sequence>
<evidence type="ECO:0000313" key="2">
    <source>
        <dbReference type="EMBL" id="CAD9124824.1"/>
    </source>
</evidence>
<dbReference type="EMBL" id="HBGF01029099">
    <property type="protein sequence ID" value="CAD9124824.1"/>
    <property type="molecule type" value="Transcribed_RNA"/>
</dbReference>
<dbReference type="SUPFAM" id="SSF47391">
    <property type="entry name" value="Dimerization-anchoring domain of cAMP-dependent PK regulatory subunit"/>
    <property type="match status" value="1"/>
</dbReference>
<dbReference type="Pfam" id="PF02197">
    <property type="entry name" value="RIIa"/>
    <property type="match status" value="1"/>
</dbReference>
<feature type="domain" description="RIIa" evidence="1">
    <location>
        <begin position="20"/>
        <end position="57"/>
    </location>
</feature>
<name>A0A7S1Q9X2_NEODS</name>
<protein>
    <recommendedName>
        <fullName evidence="1">RIIa domain-containing protein</fullName>
    </recommendedName>
</protein>